<protein>
    <submittedName>
        <fullName evidence="5">Protein kinase domain-containing protein</fullName>
    </submittedName>
</protein>
<gene>
    <name evidence="3" type="ORF">TCLT_LOCUS648</name>
</gene>
<evidence type="ECO:0000256" key="1">
    <source>
        <dbReference type="PROSITE-ProRule" id="PRU10141"/>
    </source>
</evidence>
<dbReference type="InterPro" id="IPR050235">
    <property type="entry name" value="CK1_Ser-Thr_kinase"/>
</dbReference>
<dbReference type="GO" id="GO:0005524">
    <property type="term" value="F:ATP binding"/>
    <property type="evidence" value="ECO:0007669"/>
    <property type="project" value="UniProtKB-UniRule"/>
</dbReference>
<dbReference type="SMART" id="SM00220">
    <property type="entry name" value="S_TKc"/>
    <property type="match status" value="1"/>
</dbReference>
<evidence type="ECO:0000259" key="2">
    <source>
        <dbReference type="PROSITE" id="PS50011"/>
    </source>
</evidence>
<reference evidence="3 4" key="2">
    <citation type="submission" date="2018-11" db="EMBL/GenBank/DDBJ databases">
        <authorList>
            <consortium name="Pathogen Informatics"/>
        </authorList>
    </citation>
    <scope>NUCLEOTIDE SEQUENCE [LARGE SCALE GENOMIC DNA]</scope>
</reference>
<organism evidence="5">
    <name type="scientific">Thelazia callipaeda</name>
    <name type="common">Oriental eyeworm</name>
    <name type="synonym">Parasitic nematode</name>
    <dbReference type="NCBI Taxonomy" id="103827"/>
    <lineage>
        <taxon>Eukaryota</taxon>
        <taxon>Metazoa</taxon>
        <taxon>Ecdysozoa</taxon>
        <taxon>Nematoda</taxon>
        <taxon>Chromadorea</taxon>
        <taxon>Rhabditida</taxon>
        <taxon>Spirurina</taxon>
        <taxon>Spiruromorpha</taxon>
        <taxon>Thelazioidea</taxon>
        <taxon>Thelaziidae</taxon>
        <taxon>Thelazia</taxon>
    </lineage>
</organism>
<keyword evidence="1" id="KW-0067">ATP-binding</keyword>
<dbReference type="PANTHER" id="PTHR11909">
    <property type="entry name" value="CASEIN KINASE-RELATED"/>
    <property type="match status" value="1"/>
</dbReference>
<dbReference type="AlphaFoldDB" id="A0A0N5CKP0"/>
<dbReference type="InterPro" id="IPR011009">
    <property type="entry name" value="Kinase-like_dom_sf"/>
</dbReference>
<dbReference type="Pfam" id="PF00069">
    <property type="entry name" value="Pkinase"/>
    <property type="match status" value="1"/>
</dbReference>
<accession>A0A0N5CKP0</accession>
<dbReference type="GO" id="GO:0004672">
    <property type="term" value="F:protein kinase activity"/>
    <property type="evidence" value="ECO:0007669"/>
    <property type="project" value="InterPro"/>
</dbReference>
<dbReference type="OMA" id="HICELHD"/>
<dbReference type="PROSITE" id="PS50011">
    <property type="entry name" value="PROTEIN_KINASE_DOM"/>
    <property type="match status" value="1"/>
</dbReference>
<proteinExistence type="predicted"/>
<dbReference type="Gene3D" id="1.10.510.10">
    <property type="entry name" value="Transferase(Phosphotransferase) domain 1"/>
    <property type="match status" value="1"/>
</dbReference>
<dbReference type="STRING" id="103827.A0A0N5CKP0"/>
<feature type="domain" description="Protein kinase" evidence="2">
    <location>
        <begin position="38"/>
        <end position="314"/>
    </location>
</feature>
<keyword evidence="1" id="KW-0547">Nucleotide-binding</keyword>
<dbReference type="OrthoDB" id="2687620at2759"/>
<dbReference type="WBParaSite" id="TCLT_0000064701-mRNA-1">
    <property type="protein sequence ID" value="TCLT_0000064701-mRNA-1"/>
    <property type="gene ID" value="TCLT_0000064701"/>
</dbReference>
<feature type="binding site" evidence="1">
    <location>
        <position position="65"/>
    </location>
    <ligand>
        <name>ATP</name>
        <dbReference type="ChEBI" id="CHEBI:30616"/>
    </ligand>
</feature>
<dbReference type="InterPro" id="IPR017441">
    <property type="entry name" value="Protein_kinase_ATP_BS"/>
</dbReference>
<dbReference type="Proteomes" id="UP000276776">
    <property type="component" value="Unassembled WGS sequence"/>
</dbReference>
<sequence length="314" mass="36085">MMVEFDGSNSISSVIPSDQDRNRLPEIDDVVKSSSRTYHLTAILGEGGYGKVFQAIQNGKSYALKAEKYSNSMLHIEITVLKAALKKGAEHICELHDYGAVKPNFVFMVVTLLGKDLYKLRNEQPSRHFSIGCAVRIGIHTCKAIEELHGCGFLSRDIKPGNYAIGLEINKQHKRVFLFDFGLARRYLDKHGKHQRSRGEIGWRGTTRYGSLKAHQKLDLGRRDDLESWFYCLVEITCGVLPWRHVSDRNIAYRGKIKARNENRKEFLLNCPKQYDFILALIDHLEYPDQPNYSDIYKLLDQVSVYNMPFRLLL</sequence>
<reference evidence="5" key="1">
    <citation type="submission" date="2017-02" db="UniProtKB">
        <authorList>
            <consortium name="WormBaseParasite"/>
        </authorList>
    </citation>
    <scope>IDENTIFICATION</scope>
</reference>
<name>A0A0N5CKP0_THECL</name>
<evidence type="ECO:0000313" key="5">
    <source>
        <dbReference type="WBParaSite" id="TCLT_0000064701-mRNA-1"/>
    </source>
</evidence>
<dbReference type="SUPFAM" id="SSF56112">
    <property type="entry name" value="Protein kinase-like (PK-like)"/>
    <property type="match status" value="1"/>
</dbReference>
<dbReference type="PROSITE" id="PS00107">
    <property type="entry name" value="PROTEIN_KINASE_ATP"/>
    <property type="match status" value="1"/>
</dbReference>
<dbReference type="InterPro" id="IPR000719">
    <property type="entry name" value="Prot_kinase_dom"/>
</dbReference>
<evidence type="ECO:0000313" key="4">
    <source>
        <dbReference type="Proteomes" id="UP000276776"/>
    </source>
</evidence>
<dbReference type="EMBL" id="UYYF01000053">
    <property type="protein sequence ID" value="VDM95696.1"/>
    <property type="molecule type" value="Genomic_DNA"/>
</dbReference>
<keyword evidence="4" id="KW-1185">Reference proteome</keyword>
<evidence type="ECO:0000313" key="3">
    <source>
        <dbReference type="EMBL" id="VDM95696.1"/>
    </source>
</evidence>